<protein>
    <submittedName>
        <fullName evidence="2">Secreted RxLR effector protein 161-like</fullName>
    </submittedName>
</protein>
<evidence type="ECO:0000313" key="2">
    <source>
        <dbReference type="RefSeq" id="XP_016509932.2"/>
    </source>
</evidence>
<reference evidence="2" key="2">
    <citation type="submission" date="2025-08" db="UniProtKB">
        <authorList>
            <consortium name="RefSeq"/>
        </authorList>
    </citation>
    <scope>IDENTIFICATION</scope>
    <source>
        <tissue evidence="2">Leaf</tissue>
    </source>
</reference>
<dbReference type="KEGG" id="nta:107827347"/>
<gene>
    <name evidence="2" type="primary">LOC107827347</name>
</gene>
<dbReference type="PaxDb" id="4097-A0A1S4D941"/>
<dbReference type="PANTHER" id="PTHR11439">
    <property type="entry name" value="GAG-POL-RELATED RETROTRANSPOSON"/>
    <property type="match status" value="1"/>
</dbReference>
<dbReference type="Proteomes" id="UP000790787">
    <property type="component" value="Chromosome 8"/>
</dbReference>
<dbReference type="PANTHER" id="PTHR11439:SF486">
    <property type="entry name" value="RLK (RECEPTOR-LIKE KINASE) PROTEIN, PUTATIVE-RELATED"/>
    <property type="match status" value="1"/>
</dbReference>
<organism evidence="1 2">
    <name type="scientific">Nicotiana tabacum</name>
    <name type="common">Common tobacco</name>
    <dbReference type="NCBI Taxonomy" id="4097"/>
    <lineage>
        <taxon>Eukaryota</taxon>
        <taxon>Viridiplantae</taxon>
        <taxon>Streptophyta</taxon>
        <taxon>Embryophyta</taxon>
        <taxon>Tracheophyta</taxon>
        <taxon>Spermatophyta</taxon>
        <taxon>Magnoliopsida</taxon>
        <taxon>eudicotyledons</taxon>
        <taxon>Gunneridae</taxon>
        <taxon>Pentapetalae</taxon>
        <taxon>asterids</taxon>
        <taxon>lamiids</taxon>
        <taxon>Solanales</taxon>
        <taxon>Solanaceae</taxon>
        <taxon>Nicotianoideae</taxon>
        <taxon>Nicotianeae</taxon>
        <taxon>Nicotiana</taxon>
    </lineage>
</organism>
<name>A0A1S4D941_TOBAC</name>
<dbReference type="STRING" id="4097.A0A1S4D941"/>
<dbReference type="AlphaFoldDB" id="A0A1S4D941"/>
<accession>A0A1S4D941</accession>
<dbReference type="RefSeq" id="XP_016509932.1">
    <property type="nucleotide sequence ID" value="XM_016654446.1"/>
</dbReference>
<dbReference type="RefSeq" id="XP_016509932.2">
    <property type="nucleotide sequence ID" value="XM_016654446.2"/>
</dbReference>
<proteinExistence type="predicted"/>
<evidence type="ECO:0000313" key="1">
    <source>
        <dbReference type="Proteomes" id="UP000790787"/>
    </source>
</evidence>
<sequence length="186" mass="20848">MTNRKVDMMSQVKEPSGDNVASSSREPGNTSTTTEAEERVIDAVQSTLQKYIKELLKRFDMEASKVIDTPISTDTRLDMDESRSPVNQTMYRGIIGSFLYLTTSRHDIVLSVGQCARFQSNPKESHLKATKRILTYLKGTHDMVLYYPSGDNFNLIGYVDADYVGYLMDRKSTSGMANFLGSCLIS</sequence>
<keyword evidence="1" id="KW-1185">Reference proteome</keyword>
<dbReference type="GeneID" id="107827347"/>
<reference evidence="1" key="1">
    <citation type="journal article" date="2014" name="Nat. Commun.">
        <title>The tobacco genome sequence and its comparison with those of tomato and potato.</title>
        <authorList>
            <person name="Sierro N."/>
            <person name="Battey J.N."/>
            <person name="Ouadi S."/>
            <person name="Bakaher N."/>
            <person name="Bovet L."/>
            <person name="Willig A."/>
            <person name="Goepfert S."/>
            <person name="Peitsch M.C."/>
            <person name="Ivanov N.V."/>
        </authorList>
    </citation>
    <scope>NUCLEOTIDE SEQUENCE [LARGE SCALE GENOMIC DNA]</scope>
</reference>
<dbReference type="OrthoDB" id="418237at2759"/>